<accession>A0A4R8XRN2</accession>
<proteinExistence type="inferred from homology"/>
<dbReference type="OrthoDB" id="9804819at2"/>
<feature type="domain" description="ABC transporter" evidence="6">
    <location>
        <begin position="159"/>
        <end position="390"/>
    </location>
</feature>
<feature type="compositionally biased region" description="Basic and acidic residues" evidence="5">
    <location>
        <begin position="26"/>
        <end position="37"/>
    </location>
</feature>
<keyword evidence="2" id="KW-0813">Transport</keyword>
<keyword evidence="3" id="KW-0547">Nucleotide-binding</keyword>
<evidence type="ECO:0000256" key="1">
    <source>
        <dbReference type="ARBA" id="ARBA00005417"/>
    </source>
</evidence>
<dbReference type="SMART" id="SM00382">
    <property type="entry name" value="AAA"/>
    <property type="match status" value="1"/>
</dbReference>
<evidence type="ECO:0000259" key="6">
    <source>
        <dbReference type="PROSITE" id="PS50893"/>
    </source>
</evidence>
<keyword evidence="8" id="KW-1185">Reference proteome</keyword>
<evidence type="ECO:0000313" key="7">
    <source>
        <dbReference type="EMBL" id="TFC81735.1"/>
    </source>
</evidence>
<dbReference type="PROSITE" id="PS00211">
    <property type="entry name" value="ABC_TRANSPORTER_1"/>
    <property type="match status" value="1"/>
</dbReference>
<comment type="caution">
    <text evidence="7">The sequence shown here is derived from an EMBL/GenBank/DDBJ whole genome shotgun (WGS) entry which is preliminary data.</text>
</comment>
<dbReference type="Pfam" id="PF00005">
    <property type="entry name" value="ABC_tran"/>
    <property type="match status" value="1"/>
</dbReference>
<dbReference type="InterPro" id="IPR003439">
    <property type="entry name" value="ABC_transporter-like_ATP-bd"/>
</dbReference>
<evidence type="ECO:0000256" key="2">
    <source>
        <dbReference type="ARBA" id="ARBA00022448"/>
    </source>
</evidence>
<comment type="similarity">
    <text evidence="1">Belongs to the ABC transporter superfamily.</text>
</comment>
<dbReference type="GO" id="GO:0005524">
    <property type="term" value="F:ATP binding"/>
    <property type="evidence" value="ECO:0007669"/>
    <property type="project" value="UniProtKB-KW"/>
</dbReference>
<dbReference type="InterPro" id="IPR003593">
    <property type="entry name" value="AAA+_ATPase"/>
</dbReference>
<dbReference type="InterPro" id="IPR017871">
    <property type="entry name" value="ABC_transporter-like_CS"/>
</dbReference>
<dbReference type="Gene3D" id="3.40.50.300">
    <property type="entry name" value="P-loop containing nucleotide triphosphate hydrolases"/>
    <property type="match status" value="1"/>
</dbReference>
<dbReference type="PANTHER" id="PTHR43335">
    <property type="entry name" value="ABC TRANSPORTER, ATP-BINDING PROTEIN"/>
    <property type="match status" value="1"/>
</dbReference>
<organism evidence="7 8">
    <name type="scientific">Cryobacterium cheniae</name>
    <dbReference type="NCBI Taxonomy" id="1259262"/>
    <lineage>
        <taxon>Bacteria</taxon>
        <taxon>Bacillati</taxon>
        <taxon>Actinomycetota</taxon>
        <taxon>Actinomycetes</taxon>
        <taxon>Micrococcales</taxon>
        <taxon>Microbacteriaceae</taxon>
        <taxon>Cryobacterium</taxon>
    </lineage>
</organism>
<name>A0A4R8XRN2_9MICO</name>
<gene>
    <name evidence="7" type="ORF">E3T23_05670</name>
</gene>
<protein>
    <submittedName>
        <fullName evidence="7">ABC transporter ATP-binding protein</fullName>
    </submittedName>
</protein>
<dbReference type="Proteomes" id="UP000298433">
    <property type="component" value="Unassembled WGS sequence"/>
</dbReference>
<dbReference type="InterPro" id="IPR027417">
    <property type="entry name" value="P-loop_NTPase"/>
</dbReference>
<dbReference type="AlphaFoldDB" id="A0A4R8XRN2"/>
<evidence type="ECO:0000256" key="3">
    <source>
        <dbReference type="ARBA" id="ARBA00022741"/>
    </source>
</evidence>
<reference evidence="7 8" key="1">
    <citation type="submission" date="2019-03" db="EMBL/GenBank/DDBJ databases">
        <title>Genomics of glacier-inhabiting Cryobacterium strains.</title>
        <authorList>
            <person name="Liu Q."/>
            <person name="Xin Y.-H."/>
        </authorList>
    </citation>
    <scope>NUCLEOTIDE SEQUENCE [LARGE SCALE GENOMIC DNA]</scope>
    <source>
        <strain evidence="7 8">TMT2-48-2</strain>
    </source>
</reference>
<dbReference type="GO" id="GO:0016887">
    <property type="term" value="F:ATP hydrolysis activity"/>
    <property type="evidence" value="ECO:0007669"/>
    <property type="project" value="InterPro"/>
</dbReference>
<dbReference type="PROSITE" id="PS50893">
    <property type="entry name" value="ABC_TRANSPORTER_2"/>
    <property type="match status" value="1"/>
</dbReference>
<evidence type="ECO:0000313" key="8">
    <source>
        <dbReference type="Proteomes" id="UP000298433"/>
    </source>
</evidence>
<feature type="region of interest" description="Disordered" evidence="5">
    <location>
        <begin position="1"/>
        <end position="53"/>
    </location>
</feature>
<keyword evidence="4 7" id="KW-0067">ATP-binding</keyword>
<evidence type="ECO:0000256" key="5">
    <source>
        <dbReference type="SAM" id="MobiDB-lite"/>
    </source>
</evidence>
<evidence type="ECO:0000256" key="4">
    <source>
        <dbReference type="ARBA" id="ARBA00022840"/>
    </source>
</evidence>
<dbReference type="EMBL" id="SOGN01000032">
    <property type="protein sequence ID" value="TFC81735.1"/>
    <property type="molecule type" value="Genomic_DNA"/>
</dbReference>
<dbReference type="SUPFAM" id="SSF52540">
    <property type="entry name" value="P-loop containing nucleoside triphosphate hydrolases"/>
    <property type="match status" value="1"/>
</dbReference>
<sequence>MACAPTGRGFRIRTRRSATNRSAPTDADRGRRTRGDSRALGPTGESVNRGTLRAHGKCDLPRRNLRERRRCHRRADAGPSRTVGSSCRGGVTYCRHCFACYHPCAAAFGAPARLVDSVPVDLCSGRTNEGPIMKLDQSRPRDTTVAGAPDVAYAHDRTVSASGLSKRFGSREVVADLSFSVARGHAFGLLGPNGSGKTTTVRLLTGLLTPDSGTTRLFGELVSPANADALRRRIGVQTDTSLYETLSARENLRTWGALYGMSRKALSRRIDEVLNVLGLSDRADSLVGELSKGMRQKLAVGRAVIHEPELLFLDEPTAGLDPEASSDLIDYLKQMIRSLDTTVIICTHQLHGLESLCDDIGIIRNGQLLTSGTVDDLLRQKWPKHRYSLTVGGDLQRAQLVVASVTGQDPVVDSDGRLMFSISDERLVPSAVAALVRDDIPVLEVISKRPTIEQFYFATLDEGSNV</sequence>
<dbReference type="PANTHER" id="PTHR43335:SF11">
    <property type="entry name" value="ABC TRANSPORTER RELATED"/>
    <property type="match status" value="1"/>
</dbReference>